<keyword evidence="1 2" id="KW-0732">Signal</keyword>
<organism evidence="3 4">
    <name type="scientific">Nocardioides cavernae</name>
    <dbReference type="NCBI Taxonomy" id="1921566"/>
    <lineage>
        <taxon>Bacteria</taxon>
        <taxon>Bacillati</taxon>
        <taxon>Actinomycetota</taxon>
        <taxon>Actinomycetes</taxon>
        <taxon>Propionibacteriales</taxon>
        <taxon>Nocardioidaceae</taxon>
        <taxon>Nocardioides</taxon>
    </lineage>
</organism>
<dbReference type="PANTHER" id="PTHR30006:SF25">
    <property type="entry name" value="PHOSPHOGLYCERATE TRANSPORT REGULATORY PROTEIN PGTC"/>
    <property type="match status" value="1"/>
</dbReference>
<gene>
    <name evidence="3" type="ORF">F4692_000478</name>
</gene>
<feature type="signal peptide" evidence="2">
    <location>
        <begin position="1"/>
        <end position="35"/>
    </location>
</feature>
<protein>
    <submittedName>
        <fullName evidence="3">Iron(III) transport system substrate-binding protein</fullName>
    </submittedName>
</protein>
<dbReference type="GO" id="GO:0030288">
    <property type="term" value="C:outer membrane-bounded periplasmic space"/>
    <property type="evidence" value="ECO:0007669"/>
    <property type="project" value="TreeGrafter"/>
</dbReference>
<dbReference type="EMBL" id="JACCBW010000001">
    <property type="protein sequence ID" value="NYE35374.1"/>
    <property type="molecule type" value="Genomic_DNA"/>
</dbReference>
<evidence type="ECO:0000313" key="4">
    <source>
        <dbReference type="Proteomes" id="UP000549911"/>
    </source>
</evidence>
<evidence type="ECO:0000313" key="3">
    <source>
        <dbReference type="EMBL" id="NYE35374.1"/>
    </source>
</evidence>
<accession>A0A7Y9GZS7</accession>
<dbReference type="PANTHER" id="PTHR30006">
    <property type="entry name" value="THIAMINE-BINDING PERIPLASMIC PROTEIN-RELATED"/>
    <property type="match status" value="1"/>
</dbReference>
<evidence type="ECO:0000256" key="1">
    <source>
        <dbReference type="ARBA" id="ARBA00022729"/>
    </source>
</evidence>
<dbReference type="Pfam" id="PF13416">
    <property type="entry name" value="SBP_bac_8"/>
    <property type="match status" value="1"/>
</dbReference>
<feature type="chain" id="PRO_5031099794" evidence="2">
    <location>
        <begin position="36"/>
        <end position="396"/>
    </location>
</feature>
<dbReference type="PROSITE" id="PS51257">
    <property type="entry name" value="PROKAR_LIPOPROTEIN"/>
    <property type="match status" value="1"/>
</dbReference>
<dbReference type="Gene3D" id="3.40.190.10">
    <property type="entry name" value="Periplasmic binding protein-like II"/>
    <property type="match status" value="2"/>
</dbReference>
<dbReference type="SUPFAM" id="SSF53850">
    <property type="entry name" value="Periplasmic binding protein-like II"/>
    <property type="match status" value="1"/>
</dbReference>
<evidence type="ECO:0000256" key="2">
    <source>
        <dbReference type="SAM" id="SignalP"/>
    </source>
</evidence>
<comment type="caution">
    <text evidence="3">The sequence shown here is derived from an EMBL/GenBank/DDBJ whole genome shotgun (WGS) entry which is preliminary data.</text>
</comment>
<keyword evidence="4" id="KW-1185">Reference proteome</keyword>
<dbReference type="AlphaFoldDB" id="A0A7Y9GZS7"/>
<proteinExistence type="predicted"/>
<reference evidence="3 4" key="1">
    <citation type="submission" date="2020-07" db="EMBL/GenBank/DDBJ databases">
        <authorList>
            <person name="Partida-Martinez L."/>
            <person name="Huntemann M."/>
            <person name="Clum A."/>
            <person name="Wang J."/>
            <person name="Palaniappan K."/>
            <person name="Ritter S."/>
            <person name="Chen I.-M."/>
            <person name="Stamatis D."/>
            <person name="Reddy T."/>
            <person name="O'Malley R."/>
            <person name="Daum C."/>
            <person name="Shapiro N."/>
            <person name="Ivanova N."/>
            <person name="Kyrpides N."/>
            <person name="Woyke T."/>
        </authorList>
    </citation>
    <scope>NUCLEOTIDE SEQUENCE [LARGE SCALE GENOMIC DNA]</scope>
    <source>
        <strain evidence="3 4">AT2.17</strain>
    </source>
</reference>
<sequence length="396" mass="42927">MKSSTSRLGTRSPVRQRIALAAVGAFAMASLVACGDGGETAEQPNENKISVEEVPDYYPDSYATDVIEASKDEGGELTIYSNTSEENWAPIFRDFQKKFPWIEKVSANDLDSDEVFQRVLAEQATGSSPVDLVVSNAAVAWADFAERDGTLQSYESPELGELPDFATLLPNVYAMSTDPQTIAYNTELMPEAPTGIASLADIAEANKDVLQDKITVRDPESSFGFTVTRNFTENNPDGWADLERVLPFTRAETSSGTQMEKILAGEYLAGFFVSGGPAFPVVDDSQGLVEVVYPEDGTTILPRGIGIAADAPHPATSKLFVDFLLSEEGQFAVAEGGLSSYREGVEGPGLHTYQEVVDAVGEDKVLFAPYESVPDDEVTSWLDKFYTYVEPAPEEE</sequence>
<name>A0A7Y9GZS7_9ACTN</name>
<dbReference type="Proteomes" id="UP000549911">
    <property type="component" value="Unassembled WGS sequence"/>
</dbReference>
<dbReference type="InterPro" id="IPR006059">
    <property type="entry name" value="SBP"/>
</dbReference>
<dbReference type="RefSeq" id="WP_179618037.1">
    <property type="nucleotide sequence ID" value="NZ_JACCBW010000001.1"/>
</dbReference>
<reference evidence="3 4" key="2">
    <citation type="submission" date="2020-08" db="EMBL/GenBank/DDBJ databases">
        <title>The Agave Microbiome: Exploring the role of microbial communities in plant adaptations to desert environments.</title>
        <authorList>
            <person name="Partida-Martinez L.P."/>
        </authorList>
    </citation>
    <scope>NUCLEOTIDE SEQUENCE [LARGE SCALE GENOMIC DNA]</scope>
    <source>
        <strain evidence="3 4">AT2.17</strain>
    </source>
</reference>